<proteinExistence type="predicted"/>
<dbReference type="InterPro" id="IPR003675">
    <property type="entry name" value="Rce1/LyrA-like_dom"/>
</dbReference>
<feature type="transmembrane region" description="Helical" evidence="1">
    <location>
        <begin position="172"/>
        <end position="191"/>
    </location>
</feature>
<evidence type="ECO:0000313" key="4">
    <source>
        <dbReference type="Proteomes" id="UP001057580"/>
    </source>
</evidence>
<dbReference type="PANTHER" id="PTHR36435">
    <property type="entry name" value="SLR1288 PROTEIN"/>
    <property type="match status" value="1"/>
</dbReference>
<evidence type="ECO:0000313" key="3">
    <source>
        <dbReference type="EMBL" id="UWM55496.1"/>
    </source>
</evidence>
<keyword evidence="3" id="KW-0482">Metalloprotease</keyword>
<feature type="domain" description="CAAX prenyl protease 2/Lysostaphin resistance protein A-like" evidence="2">
    <location>
        <begin position="141"/>
        <end position="236"/>
    </location>
</feature>
<feature type="transmembrane region" description="Helical" evidence="1">
    <location>
        <begin position="229"/>
        <end position="248"/>
    </location>
</feature>
<dbReference type="KEGG" id="ssai:N0B31_04230"/>
<keyword evidence="1" id="KW-0472">Membrane</keyword>
<dbReference type="Pfam" id="PF02517">
    <property type="entry name" value="Rce1-like"/>
    <property type="match status" value="1"/>
</dbReference>
<dbReference type="AlphaFoldDB" id="A0A9E7R4T9"/>
<gene>
    <name evidence="3" type="ORF">N0B31_04230</name>
</gene>
<keyword evidence="4" id="KW-1185">Reference proteome</keyword>
<evidence type="ECO:0000256" key="1">
    <source>
        <dbReference type="SAM" id="Phobius"/>
    </source>
</evidence>
<keyword evidence="1" id="KW-1133">Transmembrane helix</keyword>
<dbReference type="GO" id="GO:0080120">
    <property type="term" value="P:CAAX-box protein maturation"/>
    <property type="evidence" value="ECO:0007669"/>
    <property type="project" value="UniProtKB-ARBA"/>
</dbReference>
<feature type="transmembrane region" description="Helical" evidence="1">
    <location>
        <begin position="97"/>
        <end position="119"/>
    </location>
</feature>
<dbReference type="GO" id="GO:0004175">
    <property type="term" value="F:endopeptidase activity"/>
    <property type="evidence" value="ECO:0007669"/>
    <property type="project" value="UniProtKB-ARBA"/>
</dbReference>
<dbReference type="Proteomes" id="UP001057580">
    <property type="component" value="Chromosome"/>
</dbReference>
<name>A0A9E7R4T9_9EURY</name>
<sequence length="250" mass="26013">MELPAALWEGPGKVAFTLVLAVVLAGLGLGIGSGLVRAAAFGLREAGVAITPARAILLSTVLLQGVAFGGVSLVYLRVRNLSVREWVGVSIPDLRGWLTVVSGWILAFLGAMTMVFVVVLTGLDPAANQTSQLGTADPLVFALLVPISFLLIGPGEELLFRGVIQNAMVENLGRVPGILLATLLFAAAHVFSLTGPLTGRATTVFLLMVPGLVLAVTYDYTKNIVVPSLVHGAYNATLFALAFFGTVFGG</sequence>
<keyword evidence="3" id="KW-0645">Protease</keyword>
<dbReference type="PANTHER" id="PTHR36435:SF1">
    <property type="entry name" value="CAAX AMINO TERMINAL PROTEASE FAMILY PROTEIN"/>
    <property type="match status" value="1"/>
</dbReference>
<feature type="transmembrane region" description="Helical" evidence="1">
    <location>
        <begin position="197"/>
        <end position="217"/>
    </location>
</feature>
<dbReference type="GeneID" id="74941602"/>
<reference evidence="3" key="1">
    <citation type="submission" date="2022-09" db="EMBL/GenBank/DDBJ databases">
        <title>Diverse halophilic archaea isolated from saline environments.</title>
        <authorList>
            <person name="Cui H.-L."/>
        </authorList>
    </citation>
    <scope>NUCLEOTIDE SEQUENCE</scope>
    <source>
        <strain evidence="3">ZS-35-S2</strain>
    </source>
</reference>
<dbReference type="RefSeq" id="WP_260594596.1">
    <property type="nucleotide sequence ID" value="NZ_CP104003.1"/>
</dbReference>
<accession>A0A9E7R4T9</accession>
<evidence type="ECO:0000259" key="2">
    <source>
        <dbReference type="Pfam" id="PF02517"/>
    </source>
</evidence>
<dbReference type="GO" id="GO:0008237">
    <property type="term" value="F:metallopeptidase activity"/>
    <property type="evidence" value="ECO:0007669"/>
    <property type="project" value="UniProtKB-KW"/>
</dbReference>
<feature type="transmembrane region" description="Helical" evidence="1">
    <location>
        <begin position="54"/>
        <end position="76"/>
    </location>
</feature>
<feature type="transmembrane region" description="Helical" evidence="1">
    <location>
        <begin position="139"/>
        <end position="160"/>
    </location>
</feature>
<keyword evidence="3" id="KW-0378">Hydrolase</keyword>
<protein>
    <submittedName>
        <fullName evidence="3">CPBP family intramembrane metalloprotease</fullName>
    </submittedName>
</protein>
<organism evidence="3 4">
    <name type="scientific">Salinirubellus salinus</name>
    <dbReference type="NCBI Taxonomy" id="1364945"/>
    <lineage>
        <taxon>Archaea</taxon>
        <taxon>Methanobacteriati</taxon>
        <taxon>Methanobacteriota</taxon>
        <taxon>Stenosarchaea group</taxon>
        <taxon>Halobacteria</taxon>
        <taxon>Halobacteriales</taxon>
        <taxon>Natronomonadaceae</taxon>
        <taxon>Salinirubellus</taxon>
    </lineage>
</organism>
<dbReference type="EMBL" id="CP104003">
    <property type="protein sequence ID" value="UWM55496.1"/>
    <property type="molecule type" value="Genomic_DNA"/>
</dbReference>
<keyword evidence="1" id="KW-0812">Transmembrane</keyword>
<dbReference type="InterPro" id="IPR052710">
    <property type="entry name" value="CAAX_protease"/>
</dbReference>